<dbReference type="AlphaFoldDB" id="I1CD92"/>
<proteinExistence type="predicted"/>
<dbReference type="Proteomes" id="UP000009138">
    <property type="component" value="Unassembled WGS sequence"/>
</dbReference>
<dbReference type="EMBL" id="CH476740">
    <property type="protein sequence ID" value="EIE86422.1"/>
    <property type="molecule type" value="Genomic_DNA"/>
</dbReference>
<evidence type="ECO:0000313" key="3">
    <source>
        <dbReference type="Proteomes" id="UP000009138"/>
    </source>
</evidence>
<dbReference type="VEuPathDB" id="FungiDB:RO3G_11133"/>
<reference evidence="2 3" key="1">
    <citation type="journal article" date="2009" name="PLoS Genet.">
        <title>Genomic analysis of the basal lineage fungus Rhizopus oryzae reveals a whole-genome duplication.</title>
        <authorList>
            <person name="Ma L.-J."/>
            <person name="Ibrahim A.S."/>
            <person name="Skory C."/>
            <person name="Grabherr M.G."/>
            <person name="Burger G."/>
            <person name="Butler M."/>
            <person name="Elias M."/>
            <person name="Idnurm A."/>
            <person name="Lang B.F."/>
            <person name="Sone T."/>
            <person name="Abe A."/>
            <person name="Calvo S.E."/>
            <person name="Corrochano L.M."/>
            <person name="Engels R."/>
            <person name="Fu J."/>
            <person name="Hansberg W."/>
            <person name="Kim J.-M."/>
            <person name="Kodira C.D."/>
            <person name="Koehrsen M.J."/>
            <person name="Liu B."/>
            <person name="Miranda-Saavedra D."/>
            <person name="O'Leary S."/>
            <person name="Ortiz-Castellanos L."/>
            <person name="Poulter R."/>
            <person name="Rodriguez-Romero J."/>
            <person name="Ruiz-Herrera J."/>
            <person name="Shen Y.-Q."/>
            <person name="Zeng Q."/>
            <person name="Galagan J."/>
            <person name="Birren B.W."/>
            <person name="Cuomo C.A."/>
            <person name="Wickes B.L."/>
        </authorList>
    </citation>
    <scope>NUCLEOTIDE SEQUENCE [LARGE SCALE GENOMIC DNA]</scope>
    <source>
        <strain evidence="3">RA 99-880 / ATCC MYA-4621 / FGSC 9543 / NRRL 43880</strain>
    </source>
</reference>
<dbReference type="STRING" id="246409.I1CD92"/>
<dbReference type="InterPro" id="IPR036397">
    <property type="entry name" value="RNaseH_sf"/>
</dbReference>
<dbReference type="OrthoDB" id="2428500at2759"/>
<sequence length="91" mass="10680">MDNASIHPSKELKETISKRGYHCVYLPFLNPIKDYWSKLKASFRRNRFKDGERVSDRVIEAAKTIFLEDLSGWMKHSLSLIPLCQERVINL</sequence>
<accession>I1CD92</accession>
<gene>
    <name evidence="2" type="ORF">RO3G_11133</name>
</gene>
<dbReference type="RefSeq" id="XP_067521818.1">
    <property type="nucleotide sequence ID" value="XM_067665717.1"/>
</dbReference>
<dbReference type="InterPro" id="IPR038717">
    <property type="entry name" value="Tc1-like_DDE_dom"/>
</dbReference>
<keyword evidence="3" id="KW-1185">Reference proteome</keyword>
<evidence type="ECO:0000313" key="2">
    <source>
        <dbReference type="EMBL" id="EIE86422.1"/>
    </source>
</evidence>
<dbReference type="Gene3D" id="3.30.420.10">
    <property type="entry name" value="Ribonuclease H-like superfamily/Ribonuclease H"/>
    <property type="match status" value="1"/>
</dbReference>
<name>I1CD92_RHIO9</name>
<feature type="domain" description="Tc1-like transposase DDE" evidence="1">
    <location>
        <begin position="1"/>
        <end position="53"/>
    </location>
</feature>
<protein>
    <recommendedName>
        <fullName evidence="1">Tc1-like transposase DDE domain-containing protein</fullName>
    </recommendedName>
</protein>
<dbReference type="GO" id="GO:0003676">
    <property type="term" value="F:nucleic acid binding"/>
    <property type="evidence" value="ECO:0007669"/>
    <property type="project" value="InterPro"/>
</dbReference>
<dbReference type="Pfam" id="PF13358">
    <property type="entry name" value="DDE_3"/>
    <property type="match status" value="1"/>
</dbReference>
<organism evidence="2 3">
    <name type="scientific">Rhizopus delemar (strain RA 99-880 / ATCC MYA-4621 / FGSC 9543 / NRRL 43880)</name>
    <name type="common">Mucormycosis agent</name>
    <name type="synonym">Rhizopus arrhizus var. delemar</name>
    <dbReference type="NCBI Taxonomy" id="246409"/>
    <lineage>
        <taxon>Eukaryota</taxon>
        <taxon>Fungi</taxon>
        <taxon>Fungi incertae sedis</taxon>
        <taxon>Mucoromycota</taxon>
        <taxon>Mucoromycotina</taxon>
        <taxon>Mucoromycetes</taxon>
        <taxon>Mucorales</taxon>
        <taxon>Mucorineae</taxon>
        <taxon>Rhizopodaceae</taxon>
        <taxon>Rhizopus</taxon>
    </lineage>
</organism>
<dbReference type="InParanoid" id="I1CD92"/>
<evidence type="ECO:0000259" key="1">
    <source>
        <dbReference type="Pfam" id="PF13358"/>
    </source>
</evidence>
<dbReference type="GeneID" id="93618098"/>